<comment type="caution">
    <text evidence="2">The sequence shown here is derived from an EMBL/GenBank/DDBJ whole genome shotgun (WGS) entry which is preliminary data.</text>
</comment>
<feature type="transmembrane region" description="Helical" evidence="1">
    <location>
        <begin position="28"/>
        <end position="47"/>
    </location>
</feature>
<keyword evidence="1" id="KW-0472">Membrane</keyword>
<dbReference type="Proteomes" id="UP000178023">
    <property type="component" value="Unassembled WGS sequence"/>
</dbReference>
<proteinExistence type="predicted"/>
<dbReference type="EMBL" id="MGJL01000009">
    <property type="protein sequence ID" value="OGN08232.1"/>
    <property type="molecule type" value="Genomic_DNA"/>
</dbReference>
<protein>
    <submittedName>
        <fullName evidence="2">Uncharacterized protein</fullName>
    </submittedName>
</protein>
<feature type="transmembrane region" description="Helical" evidence="1">
    <location>
        <begin position="67"/>
        <end position="87"/>
    </location>
</feature>
<sequence>MVFSFWLKFGLAGLVLTLLLTLLTKNEAVLVLGLFVSAICGWLALWFDGMGEPLKFAESFDGYWPNLPVAMGLSCLAAGSLLLVSVCRIRSLAPQTKQLLAKYNSPNSGSYRPNWRFSSKHSWLKARLKEFLKHLFYDGFSFLFYGLLFFFASKTIGRLGPVKRLIAKLRR</sequence>
<evidence type="ECO:0000313" key="2">
    <source>
        <dbReference type="EMBL" id="OGN08232.1"/>
    </source>
</evidence>
<accession>A0A1F8F520</accession>
<feature type="transmembrane region" description="Helical" evidence="1">
    <location>
        <begin position="135"/>
        <end position="153"/>
    </location>
</feature>
<gene>
    <name evidence="2" type="ORF">A2750_01285</name>
</gene>
<feature type="transmembrane region" description="Helical" evidence="1">
    <location>
        <begin position="6"/>
        <end position="23"/>
    </location>
</feature>
<name>A0A1F8F520_9BACT</name>
<reference evidence="2 3" key="1">
    <citation type="journal article" date="2016" name="Nat. Commun.">
        <title>Thousands of microbial genomes shed light on interconnected biogeochemical processes in an aquifer system.</title>
        <authorList>
            <person name="Anantharaman K."/>
            <person name="Brown C.T."/>
            <person name="Hug L.A."/>
            <person name="Sharon I."/>
            <person name="Castelle C.J."/>
            <person name="Probst A.J."/>
            <person name="Thomas B.C."/>
            <person name="Singh A."/>
            <person name="Wilkins M.J."/>
            <person name="Karaoz U."/>
            <person name="Brodie E.L."/>
            <person name="Williams K.H."/>
            <person name="Hubbard S.S."/>
            <person name="Banfield J.F."/>
        </authorList>
    </citation>
    <scope>NUCLEOTIDE SEQUENCE [LARGE SCALE GENOMIC DNA]</scope>
</reference>
<keyword evidence="1" id="KW-0812">Transmembrane</keyword>
<keyword evidence="1" id="KW-1133">Transmembrane helix</keyword>
<evidence type="ECO:0000313" key="3">
    <source>
        <dbReference type="Proteomes" id="UP000178023"/>
    </source>
</evidence>
<dbReference type="AlphaFoldDB" id="A0A1F8F520"/>
<organism evidence="2 3">
    <name type="scientific">Candidatus Yanofskybacteria bacterium RIFCSPHIGHO2_01_FULL_45_42</name>
    <dbReference type="NCBI Taxonomy" id="1802671"/>
    <lineage>
        <taxon>Bacteria</taxon>
        <taxon>Candidatus Yanofskyibacteriota</taxon>
    </lineage>
</organism>
<evidence type="ECO:0000256" key="1">
    <source>
        <dbReference type="SAM" id="Phobius"/>
    </source>
</evidence>